<organism evidence="1 2">
    <name type="scientific">Bradyrhizobium ottawaense</name>
    <dbReference type="NCBI Taxonomy" id="931866"/>
    <lineage>
        <taxon>Bacteria</taxon>
        <taxon>Pseudomonadati</taxon>
        <taxon>Pseudomonadota</taxon>
        <taxon>Alphaproteobacteria</taxon>
        <taxon>Hyphomicrobiales</taxon>
        <taxon>Nitrobacteraceae</taxon>
        <taxon>Bradyrhizobium</taxon>
    </lineage>
</organism>
<protein>
    <recommendedName>
        <fullName evidence="3">SIR2 family protein</fullName>
    </recommendedName>
</protein>
<dbReference type="EMBL" id="JBGBZJ010000003">
    <property type="protein sequence ID" value="MEY9453221.1"/>
    <property type="molecule type" value="Genomic_DNA"/>
</dbReference>
<gene>
    <name evidence="1" type="ORF">ABIG07_002169</name>
</gene>
<keyword evidence="2" id="KW-1185">Reference proteome</keyword>
<dbReference type="Proteomes" id="UP001565369">
    <property type="component" value="Unassembled WGS sequence"/>
</dbReference>
<name>A0ABV4FNQ2_9BRAD</name>
<evidence type="ECO:0008006" key="3">
    <source>
        <dbReference type="Google" id="ProtNLM"/>
    </source>
</evidence>
<evidence type="ECO:0000313" key="1">
    <source>
        <dbReference type="EMBL" id="MEY9453221.1"/>
    </source>
</evidence>
<dbReference type="Pfam" id="PF13289">
    <property type="entry name" value="SIR2_2"/>
    <property type="match status" value="1"/>
</dbReference>
<sequence>MTPPPEKPQINAEYLRYMERNTALIRDTLDNLQCQPIFFIGSGVPKRYFKSPGWIELLRIVAQRIAIDESEFNYLLQKCNGEAIALGQLLQDRVFEWAWKKGKAQFPKEYFETEVHRSCFLKHLACREIAAFQPKPSQISKLPLAAEIELLKATNPHAIITTNYDNFMEQIFEGYEPIVGEQVIRYDLNMIGEIFKIHGSTDDPPSIVLTADDYDNYRQKKKYISAKLLTYLAEHPVFVFGYGFGDPNVTEIIEDVGEIIGGDERLISNIFYVQWKSDAQSLSSYREEYVVGSGARQYRVRAILADEFSWIFKAIAQEREIGSINVRTLRAIASRMYKIVRTDIPRKQFEVNYDTLEGLAESEKELPHLLGLVEANNANLAHPYVLTQVGQQLGFAGWHRARQLIERIQAETSVNITETDNRYHCAVKGGAKTVFHKYSKEAVVLLEKVRDGKPYKLAL</sequence>
<reference evidence="1 2" key="1">
    <citation type="submission" date="2024-07" db="EMBL/GenBank/DDBJ databases">
        <title>Genomic Encyclopedia of Type Strains, Phase V (KMG-V): Genome sequencing to study the core and pangenomes of soil and plant-associated prokaryotes.</title>
        <authorList>
            <person name="Whitman W."/>
        </authorList>
    </citation>
    <scope>NUCLEOTIDE SEQUENCE [LARGE SCALE GENOMIC DNA]</scope>
    <source>
        <strain evidence="1 2">USDA 152</strain>
    </source>
</reference>
<accession>A0ABV4FNQ2</accession>
<proteinExistence type="predicted"/>
<dbReference type="RefSeq" id="WP_049801886.1">
    <property type="nucleotide sequence ID" value="NZ_AXAF01000013.1"/>
</dbReference>
<comment type="caution">
    <text evidence="1">The sequence shown here is derived from an EMBL/GenBank/DDBJ whole genome shotgun (WGS) entry which is preliminary data.</text>
</comment>
<evidence type="ECO:0000313" key="2">
    <source>
        <dbReference type="Proteomes" id="UP001565369"/>
    </source>
</evidence>